<proteinExistence type="predicted"/>
<dbReference type="AlphaFoldDB" id="A0AA36G1R3"/>
<organism evidence="1 2">
    <name type="scientific">Mesorhabditis spiculigera</name>
    <dbReference type="NCBI Taxonomy" id="96644"/>
    <lineage>
        <taxon>Eukaryota</taxon>
        <taxon>Metazoa</taxon>
        <taxon>Ecdysozoa</taxon>
        <taxon>Nematoda</taxon>
        <taxon>Chromadorea</taxon>
        <taxon>Rhabditida</taxon>
        <taxon>Rhabditina</taxon>
        <taxon>Rhabditomorpha</taxon>
        <taxon>Rhabditoidea</taxon>
        <taxon>Rhabditidae</taxon>
        <taxon>Mesorhabditinae</taxon>
        <taxon>Mesorhabditis</taxon>
    </lineage>
</organism>
<protein>
    <submittedName>
        <fullName evidence="1">Uncharacterized protein</fullName>
    </submittedName>
</protein>
<dbReference type="Proteomes" id="UP001177023">
    <property type="component" value="Unassembled WGS sequence"/>
</dbReference>
<feature type="non-terminal residue" evidence="1">
    <location>
        <position position="182"/>
    </location>
</feature>
<evidence type="ECO:0000313" key="2">
    <source>
        <dbReference type="Proteomes" id="UP001177023"/>
    </source>
</evidence>
<evidence type="ECO:0000313" key="1">
    <source>
        <dbReference type="EMBL" id="CAJ0575415.1"/>
    </source>
</evidence>
<accession>A0AA36G1R3</accession>
<comment type="caution">
    <text evidence="1">The sequence shown here is derived from an EMBL/GenBank/DDBJ whole genome shotgun (WGS) entry which is preliminary data.</text>
</comment>
<reference evidence="1" key="1">
    <citation type="submission" date="2023-06" db="EMBL/GenBank/DDBJ databases">
        <authorList>
            <person name="Delattre M."/>
        </authorList>
    </citation>
    <scope>NUCLEOTIDE SEQUENCE</scope>
    <source>
        <strain evidence="1">AF72</strain>
    </source>
</reference>
<gene>
    <name evidence="1" type="ORF">MSPICULIGERA_LOCUS13726</name>
</gene>
<keyword evidence="2" id="KW-1185">Reference proteome</keyword>
<dbReference type="EMBL" id="CATQJA010002637">
    <property type="protein sequence ID" value="CAJ0575415.1"/>
    <property type="molecule type" value="Genomic_DNA"/>
</dbReference>
<sequence>MINPAEAPPIHDENLTPEAIHDRVIWAPGPNWNPQPATQWDMICLSEPQNIRPYPAPTPGPSPIHYSPQLAEEQERLGWANYFMQGQCIGCGHEYKEGRFTYLWCFGCAANAKIVRAGRVVPCDQKYYGCRLNAQLPFFNPSLHFNAQRLLERCVRARLVLACPHCWLSLQTLDVQNKLING</sequence>
<name>A0AA36G1R3_9BILA</name>